<proteinExistence type="predicted"/>
<dbReference type="Proteomes" id="UP000466307">
    <property type="component" value="Unassembled WGS sequence"/>
</dbReference>
<evidence type="ECO:0000259" key="1">
    <source>
        <dbReference type="Pfam" id="PF02470"/>
    </source>
</evidence>
<evidence type="ECO:0000313" key="2">
    <source>
        <dbReference type="EMBL" id="NDK88496.1"/>
    </source>
</evidence>
<dbReference type="PANTHER" id="PTHR33371:SF16">
    <property type="entry name" value="MCE-FAMILY PROTEIN MCE3F"/>
    <property type="match status" value="1"/>
</dbReference>
<gene>
    <name evidence="2" type="ORF">GYA93_02705</name>
</gene>
<dbReference type="InterPro" id="IPR005693">
    <property type="entry name" value="Mce"/>
</dbReference>
<dbReference type="InterPro" id="IPR052336">
    <property type="entry name" value="MlaD_Phospholipid_Transporter"/>
</dbReference>
<dbReference type="NCBIfam" id="TIGR00996">
    <property type="entry name" value="Mtu_fam_mce"/>
    <property type="match status" value="1"/>
</dbReference>
<dbReference type="InterPro" id="IPR003399">
    <property type="entry name" value="Mce/MlaD"/>
</dbReference>
<dbReference type="PANTHER" id="PTHR33371">
    <property type="entry name" value="INTERMEMBRANE PHOSPHOLIPID TRANSPORT SYSTEM BINDING PROTEIN MLAD-RELATED"/>
    <property type="match status" value="1"/>
</dbReference>
<evidence type="ECO:0000313" key="3">
    <source>
        <dbReference type="Proteomes" id="UP000466307"/>
    </source>
</evidence>
<name>A0A7K3LJS9_9ACTN</name>
<dbReference type="RefSeq" id="WP_059038385.1">
    <property type="nucleotide sequence ID" value="NZ_JAADZU010000005.1"/>
</dbReference>
<sequence>MISRIAKIQLIVFAVVGIVALVYVGAKYARLDKLAGVGTYKVTVQMTASGGIFTNAEVTYMGIPAGRVGPLTLTQKGVDVTLDMDSGGPKIPAAVKAVVAERSAIGEQYVDLQPMSASASGPYLEKGSVIPAENVSLPPPLEDVVSSAIDFTGSIPVDDLHTVITELGKAFNGQADNLTRLVDSLDKLAAAGADNIGDTISLLQNSQVVLGTQAEQSDEILNWAHNLDLVSATLATADPDLRRLLTTGTASATQLSALIQKNGGDLGKVVGDLAEVARTIEPATYTTSMTFAMLSALSAGSHSPAPGDGQIHFGVVLETNNPAACTRGYESTQKMIDEIKKKDPTFDIRYDDFPFNTNASCTVPFGNPTGVRSANRVEYANPDTAQPWDKTPKKDPDRLNLNPLATQLAFLMGVKAKQPGGFGDGLGG</sequence>
<dbReference type="AlphaFoldDB" id="A0A7K3LJS9"/>
<accession>A0A7K3LJS9</accession>
<dbReference type="GO" id="GO:0005576">
    <property type="term" value="C:extracellular region"/>
    <property type="evidence" value="ECO:0007669"/>
    <property type="project" value="TreeGrafter"/>
</dbReference>
<dbReference type="Pfam" id="PF02470">
    <property type="entry name" value="MlaD"/>
    <property type="match status" value="1"/>
</dbReference>
<dbReference type="EMBL" id="JAADZU010000005">
    <property type="protein sequence ID" value="NDK88496.1"/>
    <property type="molecule type" value="Genomic_DNA"/>
</dbReference>
<comment type="caution">
    <text evidence="2">The sequence shown here is derived from an EMBL/GenBank/DDBJ whole genome shotgun (WGS) entry which is preliminary data.</text>
</comment>
<feature type="domain" description="Mce/MlaD" evidence="1">
    <location>
        <begin position="39"/>
        <end position="114"/>
    </location>
</feature>
<reference evidence="2 3" key="1">
    <citation type="submission" date="2020-01" db="EMBL/GenBank/DDBJ databases">
        <title>Investigation of new actinobacteria for the biodesulphurisation of diesel fuel.</title>
        <authorList>
            <person name="Athi Narayanan S.M."/>
        </authorList>
    </citation>
    <scope>NUCLEOTIDE SEQUENCE [LARGE SCALE GENOMIC DNA]</scope>
    <source>
        <strain evidence="2 3">213E</strain>
    </source>
</reference>
<organism evidence="2 3">
    <name type="scientific">Gordonia desulfuricans</name>
    <dbReference type="NCBI Taxonomy" id="89051"/>
    <lineage>
        <taxon>Bacteria</taxon>
        <taxon>Bacillati</taxon>
        <taxon>Actinomycetota</taxon>
        <taxon>Actinomycetes</taxon>
        <taxon>Mycobacteriales</taxon>
        <taxon>Gordoniaceae</taxon>
        <taxon>Gordonia</taxon>
    </lineage>
</organism>
<protein>
    <submittedName>
        <fullName evidence="2">MCE family protein</fullName>
    </submittedName>
</protein>
<keyword evidence="3" id="KW-1185">Reference proteome</keyword>